<dbReference type="InterPro" id="IPR002575">
    <property type="entry name" value="Aminoglycoside_PTrfase"/>
</dbReference>
<dbReference type="Pfam" id="PF01636">
    <property type="entry name" value="APH"/>
    <property type="match status" value="1"/>
</dbReference>
<dbReference type="Proteomes" id="UP000616885">
    <property type="component" value="Unassembled WGS sequence"/>
</dbReference>
<dbReference type="Gene3D" id="3.90.1200.10">
    <property type="match status" value="1"/>
</dbReference>
<gene>
    <name evidence="2" type="ORF">IM811_004243</name>
</gene>
<organism evidence="2 3">
    <name type="scientific">Bionectria ochroleuca</name>
    <name type="common">Gliocladium roseum</name>
    <dbReference type="NCBI Taxonomy" id="29856"/>
    <lineage>
        <taxon>Eukaryota</taxon>
        <taxon>Fungi</taxon>
        <taxon>Dikarya</taxon>
        <taxon>Ascomycota</taxon>
        <taxon>Pezizomycotina</taxon>
        <taxon>Sordariomycetes</taxon>
        <taxon>Hypocreomycetidae</taxon>
        <taxon>Hypocreales</taxon>
        <taxon>Bionectriaceae</taxon>
        <taxon>Clonostachys</taxon>
    </lineage>
</organism>
<sequence length="295" mass="33474">MSSHVPAVDKGASQNGGVEDLGINNTWVRRMLTRLALKTTAHFYRSQGGSCVSISRNLIVKIGPRVHLTEAATMKFVAAKTSLPVPRVHCAFVRRGMTYIVMERMKGDVIAESIKFLPEEALGKLLGQLRTLLDEMRSLEPPPPGTAVESCVGGSLRDSRIPRSNPRFGPFETIQDFHLWLRDGTKLEDLEDREQTDGVRDVRRMITLQDLPRANTRFTHGDLNSCNILVREGKIVGIIDWEFAGWYPDYWEYTSAWCGNIIRPNWQELIPQFLDTFPEELEMEITRGKAWGDLF</sequence>
<dbReference type="CDD" id="cd05120">
    <property type="entry name" value="APH_ChoK_like"/>
    <property type="match status" value="1"/>
</dbReference>
<dbReference type="SUPFAM" id="SSF56112">
    <property type="entry name" value="Protein kinase-like (PK-like)"/>
    <property type="match status" value="1"/>
</dbReference>
<proteinExistence type="predicted"/>
<evidence type="ECO:0000259" key="1">
    <source>
        <dbReference type="Pfam" id="PF01636"/>
    </source>
</evidence>
<evidence type="ECO:0000313" key="2">
    <source>
        <dbReference type="EMBL" id="KAF9745942.1"/>
    </source>
</evidence>
<dbReference type="PANTHER" id="PTHR21310:SF55">
    <property type="entry name" value="AMINOGLYCOSIDE PHOSPHOTRANSFERASE DOMAIN-CONTAINING PROTEIN"/>
    <property type="match status" value="1"/>
</dbReference>
<name>A0A8H7K9W5_BIOOC</name>
<dbReference type="InterPro" id="IPR051678">
    <property type="entry name" value="AGP_Transferase"/>
</dbReference>
<accession>A0A8H7K9W5</accession>
<dbReference type="EMBL" id="JADCTT010000012">
    <property type="protein sequence ID" value="KAF9745942.1"/>
    <property type="molecule type" value="Genomic_DNA"/>
</dbReference>
<feature type="domain" description="Aminoglycoside phosphotransferase" evidence="1">
    <location>
        <begin position="68"/>
        <end position="274"/>
    </location>
</feature>
<dbReference type="AlphaFoldDB" id="A0A8H7K9W5"/>
<evidence type="ECO:0000313" key="3">
    <source>
        <dbReference type="Proteomes" id="UP000616885"/>
    </source>
</evidence>
<reference evidence="2" key="1">
    <citation type="submission" date="2020-10" db="EMBL/GenBank/DDBJ databases">
        <title>High-Quality Genome Resource of Clonostachys rosea strain S41 by Oxford Nanopore Long-Read Sequencing.</title>
        <authorList>
            <person name="Wang H."/>
        </authorList>
    </citation>
    <scope>NUCLEOTIDE SEQUENCE</scope>
    <source>
        <strain evidence="2">S41</strain>
    </source>
</reference>
<dbReference type="PANTHER" id="PTHR21310">
    <property type="entry name" value="AMINOGLYCOSIDE PHOSPHOTRANSFERASE-RELATED-RELATED"/>
    <property type="match status" value="1"/>
</dbReference>
<protein>
    <recommendedName>
        <fullName evidence="1">Aminoglycoside phosphotransferase domain-containing protein</fullName>
    </recommendedName>
</protein>
<dbReference type="InterPro" id="IPR011009">
    <property type="entry name" value="Kinase-like_dom_sf"/>
</dbReference>
<comment type="caution">
    <text evidence="2">The sequence shown here is derived from an EMBL/GenBank/DDBJ whole genome shotgun (WGS) entry which is preliminary data.</text>
</comment>